<comment type="cofactor">
    <cofactor evidence="1 4">
        <name>pyridoxal 5'-phosphate</name>
        <dbReference type="ChEBI" id="CHEBI:597326"/>
    </cofactor>
</comment>
<dbReference type="PIRSF" id="PIRSF001434">
    <property type="entry name" value="CGS"/>
    <property type="match status" value="1"/>
</dbReference>
<keyword evidence="6" id="KW-1185">Reference proteome</keyword>
<comment type="similarity">
    <text evidence="4">Belongs to the trans-sulfuration enzymes family.</text>
</comment>
<dbReference type="GO" id="GO:0005737">
    <property type="term" value="C:cytoplasm"/>
    <property type="evidence" value="ECO:0007669"/>
    <property type="project" value="TreeGrafter"/>
</dbReference>
<proteinExistence type="inferred from homology"/>
<dbReference type="SUPFAM" id="SSF53383">
    <property type="entry name" value="PLP-dependent transferases"/>
    <property type="match status" value="1"/>
</dbReference>
<dbReference type="EMBL" id="SWFT01000050">
    <property type="protein sequence ID" value="KAA8905198.1"/>
    <property type="molecule type" value="Genomic_DNA"/>
</dbReference>
<dbReference type="FunFam" id="3.40.640.10:FF:000072">
    <property type="entry name" value="Putative cystathionine beta-lyase"/>
    <property type="match status" value="1"/>
</dbReference>
<dbReference type="Pfam" id="PF01053">
    <property type="entry name" value="Cys_Met_Meta_PP"/>
    <property type="match status" value="1"/>
</dbReference>
<evidence type="ECO:0000313" key="6">
    <source>
        <dbReference type="Proteomes" id="UP000449547"/>
    </source>
</evidence>
<evidence type="ECO:0000256" key="1">
    <source>
        <dbReference type="ARBA" id="ARBA00001933"/>
    </source>
</evidence>
<dbReference type="VEuPathDB" id="FungiDB:DIURU_001626"/>
<dbReference type="InterPro" id="IPR015422">
    <property type="entry name" value="PyrdxlP-dep_Trfase_small"/>
</dbReference>
<dbReference type="Gene3D" id="3.40.640.10">
    <property type="entry name" value="Type I PLP-dependent aspartate aminotransferase-like (Major domain)"/>
    <property type="match status" value="1"/>
</dbReference>
<dbReference type="AlphaFoldDB" id="A0A642V071"/>
<evidence type="ECO:0000313" key="5">
    <source>
        <dbReference type="EMBL" id="KAA8905198.1"/>
    </source>
</evidence>
<dbReference type="PANTHER" id="PTHR11808:SF35">
    <property type="entry name" value="CYSTATHIONINE GAMMA-SYNTHASE (AFU_ORTHOLOGUE AFUA_7G01590)"/>
    <property type="match status" value="1"/>
</dbReference>
<evidence type="ECO:0000256" key="4">
    <source>
        <dbReference type="RuleBase" id="RU362118"/>
    </source>
</evidence>
<dbReference type="Proteomes" id="UP000449547">
    <property type="component" value="Unassembled WGS sequence"/>
</dbReference>
<dbReference type="RefSeq" id="XP_034013584.1">
    <property type="nucleotide sequence ID" value="XM_034154190.1"/>
</dbReference>
<dbReference type="GO" id="GO:0016846">
    <property type="term" value="F:carbon-sulfur lyase activity"/>
    <property type="evidence" value="ECO:0007669"/>
    <property type="project" value="TreeGrafter"/>
</dbReference>
<name>A0A642V071_DIURU</name>
<dbReference type="PANTHER" id="PTHR11808">
    <property type="entry name" value="TRANS-SULFURATION ENZYME FAMILY MEMBER"/>
    <property type="match status" value="1"/>
</dbReference>
<dbReference type="InterPro" id="IPR015421">
    <property type="entry name" value="PyrdxlP-dep_Trfase_major"/>
</dbReference>
<accession>A0A642V071</accession>
<dbReference type="GeneID" id="54780279"/>
<dbReference type="InterPro" id="IPR000277">
    <property type="entry name" value="Cys/Met-Metab_PyrdxlP-dep_enz"/>
</dbReference>
<dbReference type="InterPro" id="IPR015424">
    <property type="entry name" value="PyrdxlP-dep_Trfase"/>
</dbReference>
<dbReference type="GO" id="GO:0019346">
    <property type="term" value="P:transsulfuration"/>
    <property type="evidence" value="ECO:0007669"/>
    <property type="project" value="InterPro"/>
</dbReference>
<keyword evidence="2 3" id="KW-0663">Pyridoxal phosphate</keyword>
<gene>
    <name evidence="5" type="ORF">DIURU_001626</name>
</gene>
<feature type="modified residue" description="N6-(pyridoxal phosphate)lysine" evidence="3">
    <location>
        <position position="198"/>
    </location>
</feature>
<comment type="caution">
    <text evidence="5">The sequence shown here is derived from an EMBL/GenBank/DDBJ whole genome shotgun (WGS) entry which is preliminary data.</text>
</comment>
<dbReference type="GO" id="GO:0030170">
    <property type="term" value="F:pyridoxal phosphate binding"/>
    <property type="evidence" value="ECO:0007669"/>
    <property type="project" value="InterPro"/>
</dbReference>
<dbReference type="PROSITE" id="PS00868">
    <property type="entry name" value="CYS_MET_METAB_PP"/>
    <property type="match status" value="1"/>
</dbReference>
<reference evidence="5 6" key="1">
    <citation type="submission" date="2019-07" db="EMBL/GenBank/DDBJ databases">
        <title>Genome assembly of two rare yeast pathogens: Diutina rugosa and Trichomonascus ciferrii.</title>
        <authorList>
            <person name="Mixao V."/>
            <person name="Saus E."/>
            <person name="Hansen A."/>
            <person name="Lass-Flor C."/>
            <person name="Gabaldon T."/>
        </authorList>
    </citation>
    <scope>NUCLEOTIDE SEQUENCE [LARGE SCALE GENOMIC DNA]</scope>
    <source>
        <strain evidence="5 6">CBS 613</strain>
    </source>
</reference>
<dbReference type="InterPro" id="IPR054542">
    <property type="entry name" value="Cys_met_metab_PP"/>
</dbReference>
<sequence>MAGLSTEGVHGADDLSRVPDVVPPINVATTYKYSKDPSTWIKAADGPPLLDNPVYSRLSHPNSEQVEAIVEHITGYKCVVYSSGLAAFNAAMCHLNPKTLAIGQAYHGCHGIADILTRNYGVKQIGLDDEFDRVVKSGDVVHLETPVNPEGVCIDIQKYADKAHKYGAKVVVDSTFAPPPIQDPFQQGADIVMHSATKFFGGHSDLLAGLLLVKDDETKDKLLKDRLLLGTNIANLEASLLIRSLRTFEMRVDRQWKSATAIVKRLHDDIDKLPKLAKIYHSSLQTEPFVAKQMPNGHSPVFSIECPDEQTAKELPLKLKYFVHATSLGGVESLIEWRALSDATCSPKLLRVSVGVENVEDLIEDLVQALQ</sequence>
<evidence type="ECO:0008006" key="7">
    <source>
        <dbReference type="Google" id="ProtNLM"/>
    </source>
</evidence>
<dbReference type="OMA" id="HKKMHGV"/>
<protein>
    <recommendedName>
        <fullName evidence="7">Cystathionine gamma-synthase</fullName>
    </recommendedName>
</protein>
<evidence type="ECO:0000256" key="3">
    <source>
        <dbReference type="PIRSR" id="PIRSR001434-2"/>
    </source>
</evidence>
<dbReference type="Gene3D" id="3.90.1150.10">
    <property type="entry name" value="Aspartate Aminotransferase, domain 1"/>
    <property type="match status" value="1"/>
</dbReference>
<organism evidence="5 6">
    <name type="scientific">Diutina rugosa</name>
    <name type="common">Yeast</name>
    <name type="synonym">Candida rugosa</name>
    <dbReference type="NCBI Taxonomy" id="5481"/>
    <lineage>
        <taxon>Eukaryota</taxon>
        <taxon>Fungi</taxon>
        <taxon>Dikarya</taxon>
        <taxon>Ascomycota</taxon>
        <taxon>Saccharomycotina</taxon>
        <taxon>Pichiomycetes</taxon>
        <taxon>Debaryomycetaceae</taxon>
        <taxon>Diutina</taxon>
    </lineage>
</organism>
<dbReference type="OrthoDB" id="3512640at2759"/>
<evidence type="ECO:0000256" key="2">
    <source>
        <dbReference type="ARBA" id="ARBA00022898"/>
    </source>
</evidence>